<dbReference type="InterPro" id="IPR023606">
    <property type="entry name" value="CoA-Trfase_III_dom_1_sf"/>
</dbReference>
<dbReference type="Gene3D" id="3.40.50.10540">
    <property type="entry name" value="Crotonobetainyl-coa:carnitine coa-transferase, domain 1"/>
    <property type="match status" value="1"/>
</dbReference>
<dbReference type="PANTHER" id="PTHR48207">
    <property type="entry name" value="SUCCINATE--HYDROXYMETHYLGLUTARATE COA-TRANSFERASE"/>
    <property type="match status" value="1"/>
</dbReference>
<name>S9ZNE6_9RHOO</name>
<reference evidence="2 3" key="1">
    <citation type="submission" date="2013-06" db="EMBL/GenBank/DDBJ databases">
        <title>Draft genome sequence of Thauera terpenica.</title>
        <authorList>
            <person name="Liu B."/>
            <person name="Frostegard A.H."/>
            <person name="Shapleigh J.P."/>
        </authorList>
    </citation>
    <scope>NUCLEOTIDE SEQUENCE [LARGE SCALE GENOMIC DNA]</scope>
    <source>
        <strain evidence="2 3">58Eu</strain>
    </source>
</reference>
<dbReference type="InterPro" id="IPR003673">
    <property type="entry name" value="CoA-Trfase_fam_III"/>
</dbReference>
<dbReference type="Gene3D" id="3.30.1540.10">
    <property type="entry name" value="formyl-coa transferase, domain 3"/>
    <property type="match status" value="1"/>
</dbReference>
<dbReference type="EMBL" id="ATJV01000048">
    <property type="protein sequence ID" value="EPZ16106.1"/>
    <property type="molecule type" value="Genomic_DNA"/>
</dbReference>
<evidence type="ECO:0000313" key="2">
    <source>
        <dbReference type="EMBL" id="EPZ16106.1"/>
    </source>
</evidence>
<gene>
    <name evidence="2" type="ORF">M622_02725</name>
</gene>
<dbReference type="OrthoDB" id="5294844at2"/>
<organism evidence="2 3">
    <name type="scientific">Thauera terpenica 58Eu</name>
    <dbReference type="NCBI Taxonomy" id="1348657"/>
    <lineage>
        <taxon>Bacteria</taxon>
        <taxon>Pseudomonadati</taxon>
        <taxon>Pseudomonadota</taxon>
        <taxon>Betaproteobacteria</taxon>
        <taxon>Rhodocyclales</taxon>
        <taxon>Zoogloeaceae</taxon>
        <taxon>Thauera</taxon>
    </lineage>
</organism>
<dbReference type="GO" id="GO:0008410">
    <property type="term" value="F:CoA-transferase activity"/>
    <property type="evidence" value="ECO:0007669"/>
    <property type="project" value="TreeGrafter"/>
</dbReference>
<evidence type="ECO:0000313" key="3">
    <source>
        <dbReference type="Proteomes" id="UP000015455"/>
    </source>
</evidence>
<dbReference type="InterPro" id="IPR044855">
    <property type="entry name" value="CoA-Trfase_III_dom3_sf"/>
</dbReference>
<dbReference type="PANTHER" id="PTHR48207:SF3">
    <property type="entry name" value="SUCCINATE--HYDROXYMETHYLGLUTARATE COA-TRANSFERASE"/>
    <property type="match status" value="1"/>
</dbReference>
<dbReference type="RefSeq" id="WP_021248947.1">
    <property type="nucleotide sequence ID" value="NZ_ATJV01000048.1"/>
</dbReference>
<protein>
    <recommendedName>
        <fullName evidence="4">CoA transferase</fullName>
    </recommendedName>
</protein>
<evidence type="ECO:0008006" key="4">
    <source>
        <dbReference type="Google" id="ProtNLM"/>
    </source>
</evidence>
<dbReference type="STRING" id="1348657.M622_02725"/>
<proteinExistence type="predicted"/>
<comment type="caution">
    <text evidence="2">The sequence shown here is derived from an EMBL/GenBank/DDBJ whole genome shotgun (WGS) entry which is preliminary data.</text>
</comment>
<dbReference type="SUPFAM" id="SSF89796">
    <property type="entry name" value="CoA-transferase family III (CaiB/BaiF)"/>
    <property type="match status" value="1"/>
</dbReference>
<sequence>MTSGTDSRSPGALAGLRVIDFGQGVSAPHCARLFADYGADVIKVEPRTGDAARHSGPYPGDLPDQERSGLFFFHNTNKRGVTCQVEHPEGRRLFLDLVSKADVLIENNLPAQMRAWKLDYATLAAHNPRLVMISITPFGQTGPYSEWNGSDLNAYHLSGASARYCGRPHEMPLEHGTFSADYFGSVTGAAWGLGAVFGRDLVGGGQHVDVSSAEAIAAAFVGGQNIGGLAQDGRSDSRTGVGMPLGAPATILPCKDGHVWMLALEPGQWKGLRKVMGDPEWANLEMFNDMYTRAQNADLIYELMADWLMAHGKMELMEMCQAAGCPVTAVFTIEEAARHPHLQARDYFVDIEHPALGRVHSLGAPFKLPASPGGPHSPAPLLGQHNQEVYGGLLGLSAAEIERLQALGAL</sequence>
<evidence type="ECO:0000256" key="1">
    <source>
        <dbReference type="ARBA" id="ARBA00022679"/>
    </source>
</evidence>
<dbReference type="Pfam" id="PF02515">
    <property type="entry name" value="CoA_transf_3"/>
    <property type="match status" value="1"/>
</dbReference>
<dbReference type="InterPro" id="IPR050483">
    <property type="entry name" value="CoA-transferase_III_domain"/>
</dbReference>
<dbReference type="eggNOG" id="COG1804">
    <property type="taxonomic scope" value="Bacteria"/>
</dbReference>
<dbReference type="AlphaFoldDB" id="S9ZNE6"/>
<keyword evidence="3" id="KW-1185">Reference proteome</keyword>
<accession>S9ZNE6</accession>
<keyword evidence="1" id="KW-0808">Transferase</keyword>
<dbReference type="PATRIC" id="fig|1348657.5.peg.1521"/>
<dbReference type="Proteomes" id="UP000015455">
    <property type="component" value="Unassembled WGS sequence"/>
</dbReference>